<proteinExistence type="predicted"/>
<dbReference type="EMBL" id="QUBQ01000001">
    <property type="protein sequence ID" value="REK76299.1"/>
    <property type="molecule type" value="Genomic_DNA"/>
</dbReference>
<evidence type="ECO:0000313" key="2">
    <source>
        <dbReference type="Proteomes" id="UP000261905"/>
    </source>
</evidence>
<name>A0A371PKV4_9BACL</name>
<dbReference type="OrthoDB" id="2626073at2"/>
<organism evidence="1 2">
    <name type="scientific">Paenibacillus paeoniae</name>
    <dbReference type="NCBI Taxonomy" id="2292705"/>
    <lineage>
        <taxon>Bacteria</taxon>
        <taxon>Bacillati</taxon>
        <taxon>Bacillota</taxon>
        <taxon>Bacilli</taxon>
        <taxon>Bacillales</taxon>
        <taxon>Paenibacillaceae</taxon>
        <taxon>Paenibacillus</taxon>
    </lineage>
</organism>
<comment type="caution">
    <text evidence="1">The sequence shown here is derived from an EMBL/GenBank/DDBJ whole genome shotgun (WGS) entry which is preliminary data.</text>
</comment>
<sequence>MKDVAVHGSNIVEVIKPGHVTYTRQVYRDTDTCIDWNEEAKKCNEYEKAWMNAGSFSTGAKITGTVLAPSSKLQVQGKNVAKVGDKTNETWIAFPPIPSNTTDTRYVSVQPARSGSGQGEIIGGSSKGNLGPTSRVALIGSLVKTCLEGTTTTIADGNTKMNFSS</sequence>
<dbReference type="RefSeq" id="WP_116043151.1">
    <property type="nucleotide sequence ID" value="NZ_QUBQ01000001.1"/>
</dbReference>
<dbReference type="Proteomes" id="UP000261905">
    <property type="component" value="Unassembled WGS sequence"/>
</dbReference>
<protein>
    <submittedName>
        <fullName evidence="1">Uncharacterized protein</fullName>
    </submittedName>
</protein>
<keyword evidence="2" id="KW-1185">Reference proteome</keyword>
<reference evidence="1 2" key="1">
    <citation type="submission" date="2018-08" db="EMBL/GenBank/DDBJ databases">
        <title>Paenibacillus sp. M4BSY-1, whole genome shotgun sequence.</title>
        <authorList>
            <person name="Tuo L."/>
        </authorList>
    </citation>
    <scope>NUCLEOTIDE SEQUENCE [LARGE SCALE GENOMIC DNA]</scope>
    <source>
        <strain evidence="1 2">M4BSY-1</strain>
    </source>
</reference>
<evidence type="ECO:0000313" key="1">
    <source>
        <dbReference type="EMBL" id="REK76299.1"/>
    </source>
</evidence>
<dbReference type="AlphaFoldDB" id="A0A371PKV4"/>
<gene>
    <name evidence="1" type="ORF">DX130_04435</name>
</gene>
<accession>A0A371PKV4</accession>